<dbReference type="AlphaFoldDB" id="O67047"/>
<dbReference type="HOGENOM" id="CLU_2165718_0_0_0"/>
<feature type="domain" description="NFACT protein RNA binding" evidence="1">
    <location>
        <begin position="2"/>
        <end position="79"/>
    </location>
</feature>
<dbReference type="eggNOG" id="COG0482">
    <property type="taxonomic scope" value="Bacteria"/>
</dbReference>
<dbReference type="InterPro" id="IPR059101">
    <property type="entry name" value="NFACT-R_2"/>
</dbReference>
<keyword evidence="3" id="KW-1185">Reference proteome</keyword>
<dbReference type="EnsemblBacteria" id="AAC07017">
    <property type="protein sequence ID" value="AAC07017"/>
    <property type="gene ID" value="aq_899"/>
</dbReference>
<proteinExistence type="predicted"/>
<dbReference type="Pfam" id="PF18297">
    <property type="entry name" value="NFACT-R_2"/>
    <property type="match status" value="1"/>
</dbReference>
<evidence type="ECO:0000259" key="1">
    <source>
        <dbReference type="Pfam" id="PF18297"/>
    </source>
</evidence>
<dbReference type="KEGG" id="aae:aq_899"/>
<dbReference type="STRING" id="224324.aq_899"/>
<organism evidence="2 3">
    <name type="scientific">Aquifex aeolicus (strain VF5)</name>
    <dbReference type="NCBI Taxonomy" id="224324"/>
    <lineage>
        <taxon>Bacteria</taxon>
        <taxon>Pseudomonadati</taxon>
        <taxon>Aquificota</taxon>
        <taxon>Aquificia</taxon>
        <taxon>Aquificales</taxon>
        <taxon>Aquificaceae</taxon>
        <taxon>Aquifex</taxon>
    </lineage>
</organism>
<dbReference type="InParanoid" id="O67047"/>
<evidence type="ECO:0000313" key="3">
    <source>
        <dbReference type="Proteomes" id="UP000000798"/>
    </source>
</evidence>
<dbReference type="EMBL" id="AE000657">
    <property type="protein sequence ID" value="AAC07017.1"/>
    <property type="molecule type" value="Genomic_DNA"/>
</dbReference>
<name>O67047_AQUAE</name>
<accession>O67047</accession>
<dbReference type="PIR" id="D70377">
    <property type="entry name" value="D70377"/>
</dbReference>
<evidence type="ECO:0000313" key="2">
    <source>
        <dbReference type="EMBL" id="AAC07017.1"/>
    </source>
</evidence>
<protein>
    <recommendedName>
        <fullName evidence="1">NFACT protein RNA binding domain-containing protein</fullName>
    </recommendedName>
</protein>
<gene>
    <name evidence="2" type="ordered locus">aq_899</name>
</gene>
<sequence>MGRHLRLPSGTKLIVARNQGEVNFLKGFRNRYNYAYRKDGKGTFALIKGNPPEEELQLIADIIARYSKNEPAKVGIHLNGKEIELIGNPPSDEFLEQFKIYAKKEVGHGR</sequence>
<reference evidence="2 3" key="1">
    <citation type="journal article" date="1998" name="Nature">
        <title>The complete genome of the hyperthermophilic bacterium Aquifex aeolicus.</title>
        <authorList>
            <person name="Deckert G."/>
            <person name="Warren P.V."/>
            <person name="Gaasterland T."/>
            <person name="Young W.G."/>
            <person name="Lenox A.L."/>
            <person name="Graham D.E."/>
            <person name="Overbeek R."/>
            <person name="Snead M.A."/>
            <person name="Keller M."/>
            <person name="Aujay M."/>
            <person name="Huber R."/>
            <person name="Feldman R.A."/>
            <person name="Short J.M."/>
            <person name="Olson G.J."/>
            <person name="Swanson R.V."/>
        </authorList>
    </citation>
    <scope>NUCLEOTIDE SEQUENCE [LARGE SCALE GENOMIC DNA]</scope>
    <source>
        <strain evidence="2 3">VF5</strain>
    </source>
</reference>
<dbReference type="Proteomes" id="UP000000798">
    <property type="component" value="Chromosome"/>
</dbReference>